<dbReference type="WBParaSite" id="SVE_1525600.1">
    <property type="protein sequence ID" value="SVE_1525600.1"/>
    <property type="gene ID" value="SVE_1525600"/>
</dbReference>
<name>A0A0K0FTD8_STRVS</name>
<dbReference type="Proteomes" id="UP000035680">
    <property type="component" value="Unassembled WGS sequence"/>
</dbReference>
<organism evidence="1 2">
    <name type="scientific">Strongyloides venezuelensis</name>
    <name type="common">Threadworm</name>
    <dbReference type="NCBI Taxonomy" id="75913"/>
    <lineage>
        <taxon>Eukaryota</taxon>
        <taxon>Metazoa</taxon>
        <taxon>Ecdysozoa</taxon>
        <taxon>Nematoda</taxon>
        <taxon>Chromadorea</taxon>
        <taxon>Rhabditida</taxon>
        <taxon>Tylenchina</taxon>
        <taxon>Panagrolaimomorpha</taxon>
        <taxon>Strongyloidoidea</taxon>
        <taxon>Strongyloididae</taxon>
        <taxon>Strongyloides</taxon>
    </lineage>
</organism>
<reference evidence="1" key="1">
    <citation type="submission" date="2014-07" db="EMBL/GenBank/DDBJ databases">
        <authorList>
            <person name="Martin A.A"/>
            <person name="De Silva N."/>
        </authorList>
    </citation>
    <scope>NUCLEOTIDE SEQUENCE</scope>
</reference>
<sequence>AFSAIYINCFFFLNVVGNAQKRATEKKLVTIYEMVFQVADYIANIAYKINDNDITKNLSL</sequence>
<accession>A0A0K0FTD8</accession>
<protein>
    <submittedName>
        <fullName evidence="2">Helitron_like_N domain-containing protein</fullName>
    </submittedName>
</protein>
<dbReference type="AlphaFoldDB" id="A0A0K0FTD8"/>
<keyword evidence="1" id="KW-1185">Reference proteome</keyword>
<evidence type="ECO:0000313" key="2">
    <source>
        <dbReference type="WBParaSite" id="SVE_1525600.1"/>
    </source>
</evidence>
<proteinExistence type="predicted"/>
<reference evidence="2" key="2">
    <citation type="submission" date="2015-08" db="UniProtKB">
        <authorList>
            <consortium name="WormBaseParasite"/>
        </authorList>
    </citation>
    <scope>IDENTIFICATION</scope>
</reference>
<evidence type="ECO:0000313" key="1">
    <source>
        <dbReference type="Proteomes" id="UP000035680"/>
    </source>
</evidence>